<keyword evidence="2 3" id="KW-0186">Copper</keyword>
<dbReference type="AlphaFoldDB" id="A0A917USA0"/>
<dbReference type="GO" id="GO:0046872">
    <property type="term" value="F:metal ion binding"/>
    <property type="evidence" value="ECO:0007669"/>
    <property type="project" value="UniProtKB-KW"/>
</dbReference>
<dbReference type="CDD" id="cd02968">
    <property type="entry name" value="SCO"/>
    <property type="match status" value="1"/>
</dbReference>
<feature type="binding site" evidence="3">
    <location>
        <position position="76"/>
    </location>
    <ligand>
        <name>Cu cation</name>
        <dbReference type="ChEBI" id="CHEBI:23378"/>
    </ligand>
</feature>
<feature type="binding site" evidence="3">
    <location>
        <position position="162"/>
    </location>
    <ligand>
        <name>Cu cation</name>
        <dbReference type="ChEBI" id="CHEBI:23378"/>
    </ligand>
</feature>
<sequence length="199" mass="21260">MKALTALLLALAAVMGGVLAYRSYAPAALHGTALDTPHPVGSVPLLRDDGRVADLRDSGGRLRLVFFGYTKCPDVCPITLGVLARAWDALTPAQQAKLQVQMVSVDPAFDRPAVLRRYLNAFSPAFQGFTGREGRGMDDVRVAEQALYVYAAPGEKPGTLIHGDGVALVDRDGRFVRVYDNAAVTGGDLAADLPRLLRD</sequence>
<dbReference type="InterPro" id="IPR003782">
    <property type="entry name" value="SCO1/SenC"/>
</dbReference>
<organism evidence="6 7">
    <name type="scientific">Deinococcus aquiradiocola</name>
    <dbReference type="NCBI Taxonomy" id="393059"/>
    <lineage>
        <taxon>Bacteria</taxon>
        <taxon>Thermotogati</taxon>
        <taxon>Deinococcota</taxon>
        <taxon>Deinococci</taxon>
        <taxon>Deinococcales</taxon>
        <taxon>Deinococcaceae</taxon>
        <taxon>Deinococcus</taxon>
    </lineage>
</organism>
<dbReference type="InterPro" id="IPR036249">
    <property type="entry name" value="Thioredoxin-like_sf"/>
</dbReference>
<keyword evidence="7" id="KW-1185">Reference proteome</keyword>
<accession>A0A917USA0</accession>
<evidence type="ECO:0000313" key="7">
    <source>
        <dbReference type="Proteomes" id="UP000635726"/>
    </source>
</evidence>
<dbReference type="PROSITE" id="PS51352">
    <property type="entry name" value="THIOREDOXIN_2"/>
    <property type="match status" value="1"/>
</dbReference>
<evidence type="ECO:0000313" key="6">
    <source>
        <dbReference type="EMBL" id="GGJ81804.1"/>
    </source>
</evidence>
<comment type="caution">
    <text evidence="6">The sequence shown here is derived from an EMBL/GenBank/DDBJ whole genome shotgun (WGS) entry which is preliminary data.</text>
</comment>
<dbReference type="EMBL" id="BMOE01000010">
    <property type="protein sequence ID" value="GGJ81804.1"/>
    <property type="molecule type" value="Genomic_DNA"/>
</dbReference>
<dbReference type="InterPro" id="IPR013766">
    <property type="entry name" value="Thioredoxin_domain"/>
</dbReference>
<dbReference type="RefSeq" id="WP_188963841.1">
    <property type="nucleotide sequence ID" value="NZ_BMOE01000010.1"/>
</dbReference>
<dbReference type="Gene3D" id="3.40.30.10">
    <property type="entry name" value="Glutaredoxin"/>
    <property type="match status" value="1"/>
</dbReference>
<feature type="binding site" evidence="3">
    <location>
        <position position="72"/>
    </location>
    <ligand>
        <name>Cu cation</name>
        <dbReference type="ChEBI" id="CHEBI:23378"/>
    </ligand>
</feature>
<dbReference type="Pfam" id="PF02630">
    <property type="entry name" value="SCO1-SenC"/>
    <property type="match status" value="1"/>
</dbReference>
<feature type="disulfide bond" description="Redox-active" evidence="4">
    <location>
        <begin position="72"/>
        <end position="76"/>
    </location>
</feature>
<gene>
    <name evidence="6" type="ORF">GCM10008939_27180</name>
</gene>
<keyword evidence="4" id="KW-1015">Disulfide bond</keyword>
<dbReference type="Proteomes" id="UP000635726">
    <property type="component" value="Unassembled WGS sequence"/>
</dbReference>
<proteinExistence type="inferred from homology"/>
<evidence type="ECO:0000256" key="3">
    <source>
        <dbReference type="PIRSR" id="PIRSR603782-1"/>
    </source>
</evidence>
<feature type="domain" description="Thioredoxin" evidence="5">
    <location>
        <begin position="32"/>
        <end position="199"/>
    </location>
</feature>
<evidence type="ECO:0000256" key="4">
    <source>
        <dbReference type="PIRSR" id="PIRSR603782-2"/>
    </source>
</evidence>
<protein>
    <submittedName>
        <fullName evidence="6">Electron transporter</fullName>
    </submittedName>
</protein>
<name>A0A917USA0_9DEIO</name>
<evidence type="ECO:0000259" key="5">
    <source>
        <dbReference type="PROSITE" id="PS51352"/>
    </source>
</evidence>
<reference evidence="6" key="2">
    <citation type="submission" date="2020-09" db="EMBL/GenBank/DDBJ databases">
        <authorList>
            <person name="Sun Q."/>
            <person name="Ohkuma M."/>
        </authorList>
    </citation>
    <scope>NUCLEOTIDE SEQUENCE</scope>
    <source>
        <strain evidence="6">JCM 14371</strain>
    </source>
</reference>
<reference evidence="6" key="1">
    <citation type="journal article" date="2014" name="Int. J. Syst. Evol. Microbiol.">
        <title>Complete genome sequence of Corynebacterium casei LMG S-19264T (=DSM 44701T), isolated from a smear-ripened cheese.</title>
        <authorList>
            <consortium name="US DOE Joint Genome Institute (JGI-PGF)"/>
            <person name="Walter F."/>
            <person name="Albersmeier A."/>
            <person name="Kalinowski J."/>
            <person name="Ruckert C."/>
        </authorList>
    </citation>
    <scope>NUCLEOTIDE SEQUENCE</scope>
    <source>
        <strain evidence="6">JCM 14371</strain>
    </source>
</reference>
<dbReference type="PANTHER" id="PTHR12151">
    <property type="entry name" value="ELECTRON TRANSPORT PROTIN SCO1/SENC FAMILY MEMBER"/>
    <property type="match status" value="1"/>
</dbReference>
<evidence type="ECO:0000256" key="2">
    <source>
        <dbReference type="ARBA" id="ARBA00023008"/>
    </source>
</evidence>
<dbReference type="PANTHER" id="PTHR12151:SF25">
    <property type="entry name" value="LINALOOL DEHYDRATASE_ISOMERASE DOMAIN-CONTAINING PROTEIN"/>
    <property type="match status" value="1"/>
</dbReference>
<dbReference type="SUPFAM" id="SSF52833">
    <property type="entry name" value="Thioredoxin-like"/>
    <property type="match status" value="1"/>
</dbReference>
<keyword evidence="3" id="KW-0479">Metal-binding</keyword>
<comment type="similarity">
    <text evidence="1">Belongs to the SCO1/2 family.</text>
</comment>
<evidence type="ECO:0000256" key="1">
    <source>
        <dbReference type="ARBA" id="ARBA00010996"/>
    </source>
</evidence>